<feature type="non-terminal residue" evidence="2">
    <location>
        <position position="1"/>
    </location>
</feature>
<feature type="compositionally biased region" description="Pro residues" evidence="1">
    <location>
        <begin position="131"/>
        <end position="147"/>
    </location>
</feature>
<evidence type="ECO:0000313" key="2">
    <source>
        <dbReference type="EMBL" id="CAK9071440.1"/>
    </source>
</evidence>
<gene>
    <name evidence="2" type="ORF">CCMP2556_LOCUS35121</name>
</gene>
<name>A0ABP0P5X7_9DINO</name>
<protein>
    <submittedName>
        <fullName evidence="2">Uncharacterized protein</fullName>
    </submittedName>
</protein>
<feature type="region of interest" description="Disordered" evidence="1">
    <location>
        <begin position="76"/>
        <end position="218"/>
    </location>
</feature>
<sequence length="218" mass="24386">DDEEFISYKLARGRRLDAQGVPENKRTRAFPGEITKHLDEDIDQGRRFWHTTIWSKEETDMWTVQKEEHLVELDPNIKQSDITPDNGKGQAFDSQKGRLFLMTQSDRLAAEAEQAKAKGKAKGPGGLFGPPVGPPSKPAVKPMPKPDTPSKPKPTEPFKAFPTQSKQQDPKPKPPEPPKQDKQEEAEFDHLPPPPPPATEKPDPQKGNKQPVQLDKPS</sequence>
<evidence type="ECO:0000313" key="3">
    <source>
        <dbReference type="Proteomes" id="UP001642484"/>
    </source>
</evidence>
<reference evidence="2 3" key="1">
    <citation type="submission" date="2024-02" db="EMBL/GenBank/DDBJ databases">
        <authorList>
            <person name="Chen Y."/>
            <person name="Shah S."/>
            <person name="Dougan E. K."/>
            <person name="Thang M."/>
            <person name="Chan C."/>
        </authorList>
    </citation>
    <scope>NUCLEOTIDE SEQUENCE [LARGE SCALE GENOMIC DNA]</scope>
</reference>
<keyword evidence="3" id="KW-1185">Reference proteome</keyword>
<accession>A0ABP0P5X7</accession>
<comment type="caution">
    <text evidence="2">The sequence shown here is derived from an EMBL/GenBank/DDBJ whole genome shotgun (WGS) entry which is preliminary data.</text>
</comment>
<dbReference type="EMBL" id="CAXAMN010022627">
    <property type="protein sequence ID" value="CAK9071440.1"/>
    <property type="molecule type" value="Genomic_DNA"/>
</dbReference>
<dbReference type="Proteomes" id="UP001642484">
    <property type="component" value="Unassembled WGS sequence"/>
</dbReference>
<proteinExistence type="predicted"/>
<feature type="compositionally biased region" description="Basic and acidic residues" evidence="1">
    <location>
        <begin position="168"/>
        <end position="190"/>
    </location>
</feature>
<organism evidence="2 3">
    <name type="scientific">Durusdinium trenchii</name>
    <dbReference type="NCBI Taxonomy" id="1381693"/>
    <lineage>
        <taxon>Eukaryota</taxon>
        <taxon>Sar</taxon>
        <taxon>Alveolata</taxon>
        <taxon>Dinophyceae</taxon>
        <taxon>Suessiales</taxon>
        <taxon>Symbiodiniaceae</taxon>
        <taxon>Durusdinium</taxon>
    </lineage>
</organism>
<evidence type="ECO:0000256" key="1">
    <source>
        <dbReference type="SAM" id="MobiDB-lite"/>
    </source>
</evidence>